<sequence>MFKTSTSRLPADHFISGALFGGMTATALEFYSNKQSSSKDKVKNISKFAIEGGIATSLSISASNKIVQKQYLNAAFDIALGIGLILAIENILKTENEK</sequence>
<accession>A0A9Q4PSM6</accession>
<dbReference type="EMBL" id="JAPXGO010000005">
    <property type="protein sequence ID" value="MCZ6160162.1"/>
    <property type="molecule type" value="Genomic_DNA"/>
</dbReference>
<gene>
    <name evidence="1" type="ORF">O6B32_06680</name>
</gene>
<organism evidence="1 2">
    <name type="scientific">Campylobacter ureolyticus</name>
    <dbReference type="NCBI Taxonomy" id="827"/>
    <lineage>
        <taxon>Bacteria</taxon>
        <taxon>Pseudomonadati</taxon>
        <taxon>Campylobacterota</taxon>
        <taxon>Epsilonproteobacteria</taxon>
        <taxon>Campylobacterales</taxon>
        <taxon>Campylobacteraceae</taxon>
        <taxon>Campylobacter</taxon>
    </lineage>
</organism>
<name>A0A9Q4PSM6_9BACT</name>
<protein>
    <recommendedName>
        <fullName evidence="3">Cys/Met metabolism pyridoxal-phosphate-dependent enzyme</fullName>
    </recommendedName>
</protein>
<proteinExistence type="predicted"/>
<evidence type="ECO:0000313" key="1">
    <source>
        <dbReference type="EMBL" id="MCZ6160162.1"/>
    </source>
</evidence>
<dbReference type="AlphaFoldDB" id="A0A9Q4PSM6"/>
<dbReference type="Proteomes" id="UP001075225">
    <property type="component" value="Unassembled WGS sequence"/>
</dbReference>
<reference evidence="1" key="1">
    <citation type="submission" date="2022-12" db="EMBL/GenBank/DDBJ databases">
        <title>Species Delineation and Comparative Genomics within the Campylobacter ureolyticus Complex.</title>
        <authorList>
            <person name="Maki J."/>
            <person name="Howard M."/>
            <person name="Connelly S."/>
            <person name="Hardy D.J."/>
            <person name="Cameron A."/>
        </authorList>
    </citation>
    <scope>NUCLEOTIDE SEQUENCE</scope>
    <source>
        <strain evidence="1">URMC_787</strain>
    </source>
</reference>
<evidence type="ECO:0000313" key="2">
    <source>
        <dbReference type="Proteomes" id="UP001075225"/>
    </source>
</evidence>
<comment type="caution">
    <text evidence="1">The sequence shown here is derived from an EMBL/GenBank/DDBJ whole genome shotgun (WGS) entry which is preliminary data.</text>
</comment>
<dbReference type="RefSeq" id="WP_269484889.1">
    <property type="nucleotide sequence ID" value="NZ_JAPXGL010000002.1"/>
</dbReference>
<evidence type="ECO:0008006" key="3">
    <source>
        <dbReference type="Google" id="ProtNLM"/>
    </source>
</evidence>